<keyword evidence="1" id="KW-0812">Transmembrane</keyword>
<keyword evidence="3" id="KW-1185">Reference proteome</keyword>
<feature type="transmembrane region" description="Helical" evidence="1">
    <location>
        <begin position="88"/>
        <end position="107"/>
    </location>
</feature>
<gene>
    <name evidence="2" type="ORF">RLT85_04065</name>
</gene>
<keyword evidence="1" id="KW-1133">Transmembrane helix</keyword>
<evidence type="ECO:0000313" key="3">
    <source>
        <dbReference type="Proteomes" id="UP001182991"/>
    </source>
</evidence>
<evidence type="ECO:0000256" key="1">
    <source>
        <dbReference type="SAM" id="Phobius"/>
    </source>
</evidence>
<feature type="transmembrane region" description="Helical" evidence="1">
    <location>
        <begin position="6"/>
        <end position="28"/>
    </location>
</feature>
<feature type="transmembrane region" description="Helical" evidence="1">
    <location>
        <begin position="63"/>
        <end position="82"/>
    </location>
</feature>
<evidence type="ECO:0000313" key="2">
    <source>
        <dbReference type="EMBL" id="MDT0293800.1"/>
    </source>
</evidence>
<reference evidence="3" key="1">
    <citation type="submission" date="2023-07" db="EMBL/GenBank/DDBJ databases">
        <title>Isolating and identifying novel microbial strains from the Mariana Trench.</title>
        <authorList>
            <person name="Fu H."/>
        </authorList>
    </citation>
    <scope>NUCLEOTIDE SEQUENCE [LARGE SCALE GENOMIC DNA]</scope>
    <source>
        <strain evidence="3">T-y2</strain>
    </source>
</reference>
<dbReference type="EMBL" id="JAVRBG010000003">
    <property type="protein sequence ID" value="MDT0293800.1"/>
    <property type="molecule type" value="Genomic_DNA"/>
</dbReference>
<dbReference type="InterPro" id="IPR025962">
    <property type="entry name" value="SdpI/YhfL"/>
</dbReference>
<dbReference type="Proteomes" id="UP001182991">
    <property type="component" value="Unassembled WGS sequence"/>
</dbReference>
<dbReference type="RefSeq" id="WP_311400752.1">
    <property type="nucleotide sequence ID" value="NZ_JAVRBG010000003.1"/>
</dbReference>
<comment type="caution">
    <text evidence="2">The sequence shown here is derived from an EMBL/GenBank/DDBJ whole genome shotgun (WGS) entry which is preliminary data.</text>
</comment>
<accession>A0ABU2KGG3</accession>
<dbReference type="Pfam" id="PF13630">
    <property type="entry name" value="SdpI"/>
    <property type="match status" value="1"/>
</dbReference>
<keyword evidence="1" id="KW-0472">Membrane</keyword>
<name>A0ABU2KGG3_9FLAO</name>
<sequence>MESTVVGPFLLLDAFTGVVFILLGWVLYKYPPKEINSLYGYRTSKSMKSQEAWDFAQQYSGKLMVKTGAFLLVVGVLGAYLIPISFIWEIFVAIFAFSIAILALFYFTESELDQIT</sequence>
<organism evidence="2 3">
    <name type="scientific">Mesonia ostreae</name>
    <dbReference type="NCBI Taxonomy" id="861110"/>
    <lineage>
        <taxon>Bacteria</taxon>
        <taxon>Pseudomonadati</taxon>
        <taxon>Bacteroidota</taxon>
        <taxon>Flavobacteriia</taxon>
        <taxon>Flavobacteriales</taxon>
        <taxon>Flavobacteriaceae</taxon>
        <taxon>Mesonia</taxon>
    </lineage>
</organism>
<protein>
    <submittedName>
        <fullName evidence="2">SdpI family protein</fullName>
    </submittedName>
</protein>
<proteinExistence type="predicted"/>